<dbReference type="EMBL" id="JAIOUQ010000007">
    <property type="protein sequence ID" value="MBZ2165793.1"/>
    <property type="molecule type" value="Genomic_DNA"/>
</dbReference>
<evidence type="ECO:0000313" key="6">
    <source>
        <dbReference type="Proteomes" id="UP000825933"/>
    </source>
</evidence>
<dbReference type="PANTHER" id="PTHR11527">
    <property type="entry name" value="HEAT-SHOCK PROTEIN 20 FAMILY MEMBER"/>
    <property type="match status" value="1"/>
</dbReference>
<dbReference type="Proteomes" id="UP000825933">
    <property type="component" value="Unassembled WGS sequence"/>
</dbReference>
<dbReference type="AlphaFoldDB" id="A0A8T5UYB3"/>
<dbReference type="SUPFAM" id="SSF49764">
    <property type="entry name" value="HSP20-like chaperones"/>
    <property type="match status" value="1"/>
</dbReference>
<keyword evidence="6" id="KW-1185">Reference proteome</keyword>
<accession>A0A8T5UYB3</accession>
<evidence type="ECO:0000313" key="5">
    <source>
        <dbReference type="EMBL" id="MBZ2165793.1"/>
    </source>
</evidence>
<dbReference type="PROSITE" id="PS51203">
    <property type="entry name" value="CS"/>
    <property type="match status" value="1"/>
</dbReference>
<dbReference type="InterPro" id="IPR008978">
    <property type="entry name" value="HSP20-like_chaperone"/>
</dbReference>
<evidence type="ECO:0000256" key="2">
    <source>
        <dbReference type="RuleBase" id="RU003616"/>
    </source>
</evidence>
<gene>
    <name evidence="5" type="ORF">K8N75_07045</name>
</gene>
<proteinExistence type="inferred from homology"/>
<comment type="similarity">
    <text evidence="1 2">Belongs to the small heat shock protein (HSP20) family.</text>
</comment>
<dbReference type="InterPro" id="IPR002068">
    <property type="entry name" value="A-crystallin/Hsp20_dom"/>
</dbReference>
<evidence type="ECO:0000259" key="3">
    <source>
        <dbReference type="PROSITE" id="PS01031"/>
    </source>
</evidence>
<comment type="caution">
    <text evidence="5">The sequence shown here is derived from an EMBL/GenBank/DDBJ whole genome shotgun (WGS) entry which is preliminary data.</text>
</comment>
<evidence type="ECO:0000256" key="1">
    <source>
        <dbReference type="PROSITE-ProRule" id="PRU00285"/>
    </source>
</evidence>
<dbReference type="InterPro" id="IPR031107">
    <property type="entry name" value="Small_HSP"/>
</dbReference>
<feature type="domain" description="CS" evidence="4">
    <location>
        <begin position="37"/>
        <end position="142"/>
    </location>
</feature>
<name>A0A8T5UYB3_9EURY</name>
<dbReference type="Pfam" id="PF00011">
    <property type="entry name" value="HSP20"/>
    <property type="match status" value="1"/>
</dbReference>
<organism evidence="5 6">
    <name type="scientific">Methanobacterium spitsbergense</name>
    <dbReference type="NCBI Taxonomy" id="2874285"/>
    <lineage>
        <taxon>Archaea</taxon>
        <taxon>Methanobacteriati</taxon>
        <taxon>Methanobacteriota</taxon>
        <taxon>Methanomada group</taxon>
        <taxon>Methanobacteria</taxon>
        <taxon>Methanobacteriales</taxon>
        <taxon>Methanobacteriaceae</taxon>
        <taxon>Methanobacterium</taxon>
    </lineage>
</organism>
<protein>
    <submittedName>
        <fullName evidence="5">Hsp20/alpha crystallin family protein</fullName>
    </submittedName>
</protein>
<reference evidence="6" key="1">
    <citation type="journal article" date="2022" name="Microbiol. Resour. Announc.">
        <title>Draft Genome Sequence of a Methanogenic Archaeon from West Spitsbergen Permafrost.</title>
        <authorList>
            <person name="Trubitsyn V."/>
            <person name="Rivkina E."/>
            <person name="Shcherbakova V."/>
        </authorList>
    </citation>
    <scope>NUCLEOTIDE SEQUENCE [LARGE SCALE GENOMIC DNA]</scope>
    <source>
        <strain evidence="6">VT</strain>
    </source>
</reference>
<evidence type="ECO:0000259" key="4">
    <source>
        <dbReference type="PROSITE" id="PS51203"/>
    </source>
</evidence>
<dbReference type="RefSeq" id="WP_223791378.1">
    <property type="nucleotide sequence ID" value="NZ_JAIOUQ010000007.1"/>
</dbReference>
<dbReference type="PROSITE" id="PS01031">
    <property type="entry name" value="SHSP"/>
    <property type="match status" value="1"/>
</dbReference>
<sequence>MKRRNAAEEMFKDVIYTIKEKQNDLGRTLNEYTSNSPLKPNMDIVEDEEQLTVMTDLPGFKRQDITIDITEDTIEITAQFDGDTEAEGKNFLKKERNHGKVNRIINLPVKVRSTESSAKLENGVLTVILPKLEKKETFEVKVD</sequence>
<dbReference type="CDD" id="cd06464">
    <property type="entry name" value="ACD_sHsps-like"/>
    <property type="match status" value="1"/>
</dbReference>
<dbReference type="Gene3D" id="2.60.40.790">
    <property type="match status" value="1"/>
</dbReference>
<dbReference type="InterPro" id="IPR007052">
    <property type="entry name" value="CS_dom"/>
</dbReference>
<feature type="domain" description="SHSP" evidence="3">
    <location>
        <begin position="33"/>
        <end position="143"/>
    </location>
</feature>